<dbReference type="PANTHER" id="PTHR41317:SF1">
    <property type="entry name" value="PD-(D_E)XK NUCLEASE FAMILY TRANSPOSASE"/>
    <property type="match status" value="1"/>
</dbReference>
<organism evidence="1 2">
    <name type="scientific">Enterococcus avium</name>
    <name type="common">Streptococcus avium</name>
    <dbReference type="NCBI Taxonomy" id="33945"/>
    <lineage>
        <taxon>Bacteria</taxon>
        <taxon>Bacillati</taxon>
        <taxon>Bacillota</taxon>
        <taxon>Bacilli</taxon>
        <taxon>Lactobacillales</taxon>
        <taxon>Enterococcaceae</taxon>
        <taxon>Enterococcus</taxon>
    </lineage>
</organism>
<dbReference type="EMBL" id="RYZS01000001">
    <property type="protein sequence ID" value="RVU96427.1"/>
    <property type="molecule type" value="Genomic_DNA"/>
</dbReference>
<dbReference type="AlphaFoldDB" id="A0A437US17"/>
<dbReference type="InterPro" id="IPR010106">
    <property type="entry name" value="RpnA"/>
</dbReference>
<dbReference type="Pfam" id="PF12784">
    <property type="entry name" value="PDDEXK_2"/>
    <property type="match status" value="1"/>
</dbReference>
<evidence type="ECO:0000313" key="1">
    <source>
        <dbReference type="EMBL" id="RVU96427.1"/>
    </source>
</evidence>
<protein>
    <submittedName>
        <fullName evidence="1">Rpn family recombination-promoting nuclease/putative transposase</fullName>
    </submittedName>
</protein>
<comment type="caution">
    <text evidence="1">The sequence shown here is derived from an EMBL/GenBank/DDBJ whole genome shotgun (WGS) entry which is preliminary data.</text>
</comment>
<proteinExistence type="predicted"/>
<dbReference type="NCBIfam" id="TIGR01784">
    <property type="entry name" value="T_den_put_tspse"/>
    <property type="match status" value="1"/>
</dbReference>
<accession>A0A437US17</accession>
<gene>
    <name evidence="1" type="ORF">EK398_17200</name>
</gene>
<dbReference type="RefSeq" id="WP_127979653.1">
    <property type="nucleotide sequence ID" value="NZ_JBPFKW010000152.1"/>
</dbReference>
<evidence type="ECO:0000313" key="2">
    <source>
        <dbReference type="Proteomes" id="UP000288388"/>
    </source>
</evidence>
<dbReference type="Proteomes" id="UP000288388">
    <property type="component" value="Unassembled WGS sequence"/>
</dbReference>
<dbReference type="PANTHER" id="PTHR41317">
    <property type="entry name" value="PD-(D_E)XK NUCLEASE FAMILY TRANSPOSASE"/>
    <property type="match status" value="1"/>
</dbReference>
<name>A0A437US17_ENTAV</name>
<reference evidence="1 2" key="1">
    <citation type="submission" date="2018-12" db="EMBL/GenBank/DDBJ databases">
        <title>A novel vanA-carrying plasmid in a clinical isolate of Enterococcus avium.</title>
        <authorList>
            <person name="Bernasconi O.J."/>
            <person name="Luzzaro F."/>
            <person name="Endimiani A."/>
        </authorList>
    </citation>
    <scope>NUCLEOTIDE SEQUENCE [LARGE SCALE GENOMIC DNA]</scope>
    <source>
        <strain evidence="1 2">LC0559/18</strain>
    </source>
</reference>
<sequence>MQKYLPTNDLLFRKLFSSEDSQHILKAFIKDLIGIEFKTLTPTVTYHIDSYIKSYEENEQSELKRTEVDVLAIDENGARATIECQIQSHDYFHERVIFYLAEAYRSPFGTIETKEIEKKNNFSSLCPAYGINILDFDLFDENEQALQLFRLLNEESYRPFYNRKSQELLLLCFLSLKNKNIAKQHPAWHWYYFLKTGETTDQVPDYIKEAKARTDFLNLESEEQKMIMRIDKDKAVSDAILSTRFREGREEGIEQGIEQGKCLVALELLKTGNTIDYVSKVTGLDIKTLKKLKNEEE</sequence>